<dbReference type="SUPFAM" id="SSF55781">
    <property type="entry name" value="GAF domain-like"/>
    <property type="match status" value="1"/>
</dbReference>
<dbReference type="PANTHER" id="PTHR43790">
    <property type="entry name" value="CARBOHYDRATE TRANSPORT ATP-BINDING PROTEIN MG119-RELATED"/>
    <property type="match status" value="1"/>
</dbReference>
<dbReference type="Pfam" id="PF00005">
    <property type="entry name" value="ABC_tran"/>
    <property type="match status" value="1"/>
</dbReference>
<protein>
    <submittedName>
        <fullName evidence="9">Ribose transport system ATP-binding protein</fullName>
    </submittedName>
</protein>
<dbReference type="EMBL" id="SLUN01000002">
    <property type="protein sequence ID" value="TCL76289.1"/>
    <property type="molecule type" value="Genomic_DNA"/>
</dbReference>
<dbReference type="InterPro" id="IPR050107">
    <property type="entry name" value="ABC_carbohydrate_import_ATPase"/>
</dbReference>
<dbReference type="RefSeq" id="WP_165907720.1">
    <property type="nucleotide sequence ID" value="NZ_SLUN01000002.1"/>
</dbReference>
<feature type="domain" description="ABC transporter" evidence="8">
    <location>
        <begin position="10"/>
        <end position="250"/>
    </location>
</feature>
<dbReference type="SUPFAM" id="SSF52540">
    <property type="entry name" value="P-loop containing nucleoside triphosphate hydrolases"/>
    <property type="match status" value="1"/>
</dbReference>
<dbReference type="GO" id="GO:0000160">
    <property type="term" value="P:phosphorelay signal transduction system"/>
    <property type="evidence" value="ECO:0007669"/>
    <property type="project" value="UniProtKB-KW"/>
</dbReference>
<keyword evidence="1" id="KW-0813">Transport</keyword>
<dbReference type="Pfam" id="PF13185">
    <property type="entry name" value="GAF_2"/>
    <property type="match status" value="1"/>
</dbReference>
<evidence type="ECO:0000313" key="10">
    <source>
        <dbReference type="Proteomes" id="UP000295008"/>
    </source>
</evidence>
<dbReference type="Pfam" id="PF07568">
    <property type="entry name" value="HisKA_2"/>
    <property type="match status" value="1"/>
</dbReference>
<dbReference type="GO" id="GO:0005524">
    <property type="term" value="F:ATP binding"/>
    <property type="evidence" value="ECO:0007669"/>
    <property type="project" value="UniProtKB-KW"/>
</dbReference>
<dbReference type="PROSITE" id="PS50109">
    <property type="entry name" value="HIS_KIN"/>
    <property type="match status" value="1"/>
</dbReference>
<dbReference type="InterPro" id="IPR005467">
    <property type="entry name" value="His_kinase_dom"/>
</dbReference>
<evidence type="ECO:0000256" key="6">
    <source>
        <dbReference type="ARBA" id="ARBA00023012"/>
    </source>
</evidence>
<dbReference type="InterPro" id="IPR003594">
    <property type="entry name" value="HATPase_dom"/>
</dbReference>
<evidence type="ECO:0000259" key="7">
    <source>
        <dbReference type="PROSITE" id="PS50109"/>
    </source>
</evidence>
<dbReference type="SMART" id="SM00065">
    <property type="entry name" value="GAF"/>
    <property type="match status" value="1"/>
</dbReference>
<dbReference type="InterPro" id="IPR003439">
    <property type="entry name" value="ABC_transporter-like_ATP-bd"/>
</dbReference>
<evidence type="ECO:0000256" key="2">
    <source>
        <dbReference type="ARBA" id="ARBA00022737"/>
    </source>
</evidence>
<dbReference type="Proteomes" id="UP000295008">
    <property type="component" value="Unassembled WGS sequence"/>
</dbReference>
<feature type="domain" description="Histidine kinase" evidence="7">
    <location>
        <begin position="426"/>
        <end position="618"/>
    </location>
</feature>
<evidence type="ECO:0000259" key="8">
    <source>
        <dbReference type="PROSITE" id="PS50893"/>
    </source>
</evidence>
<dbReference type="SUPFAM" id="SSF55874">
    <property type="entry name" value="ATPase domain of HSP90 chaperone/DNA topoisomerase II/histidine kinase"/>
    <property type="match status" value="1"/>
</dbReference>
<dbReference type="Gene3D" id="3.30.565.10">
    <property type="entry name" value="Histidine kinase-like ATPase, C-terminal domain"/>
    <property type="match status" value="1"/>
</dbReference>
<sequence>MFGMENGRLLEKADTLLAIKNLRINGVSKDYCSINLDLNRGRIHAIMGESGAGKTGLAHILAGMRRCDQGAIEMNGQPIEIRNPRQPFALGIGVLFQNTQLSFIPHLTVKEYLYLWADTLIVSGKRLADQAARLLRDYEIRIDPHALVSDLSQEECRLLALMKLLARDPAVVVLDEPTSDLSEIKKQHFFRIIRRFAEKGSGVLYLSNKLDEILQIGDEVTILKDGGTVAHFPIDYAKKHPETILGLYFGREVPGYSSDDEFKEVMDTILHTTELLTSEYELQDLLNLLAEKIAEISKADGCNILLLDEFSANVVECFRHLPPGMAAVELKEAVVRAVINDGKPLIVNHVAEAEMAHYFQQASDVKAMICVPIRMRTKINGAIEVFYSQPKNFTPEEIELLMTFATQVAIAIENTRLLGRSTLLKEAHHRIKNNLQSIISLLILQLETDHQKSLPAIVWQIIDRIKTIASVHEILSQDERGIGLINFQNLLKLIHANFQEKDRLNRIKVRIQADDLYVSYRTATSLGLVVNELLANCFEHAFPDGRNGTVMLRLEHDENRVYLQVKDDGVGCAGPGPNSSDSLGLTLVKTLVHRDLRGTIEISSSPGTKVSVVFPKQQINY</sequence>
<dbReference type="InterPro" id="IPR003593">
    <property type="entry name" value="AAA+_ATPase"/>
</dbReference>
<keyword evidence="3" id="KW-0547">Nucleotide-binding</keyword>
<evidence type="ECO:0000256" key="4">
    <source>
        <dbReference type="ARBA" id="ARBA00022777"/>
    </source>
</evidence>
<dbReference type="InterPro" id="IPR027417">
    <property type="entry name" value="P-loop_NTPase"/>
</dbReference>
<dbReference type="InterPro" id="IPR036890">
    <property type="entry name" value="HATPase_C_sf"/>
</dbReference>
<keyword evidence="5 9" id="KW-0067">ATP-binding</keyword>
<dbReference type="Pfam" id="PF02518">
    <property type="entry name" value="HATPase_c"/>
    <property type="match status" value="1"/>
</dbReference>
<accession>A0A4R1SAB2</accession>
<keyword evidence="10" id="KW-1185">Reference proteome</keyword>
<evidence type="ECO:0000256" key="1">
    <source>
        <dbReference type="ARBA" id="ARBA00022448"/>
    </source>
</evidence>
<proteinExistence type="predicted"/>
<dbReference type="Gene3D" id="3.40.50.300">
    <property type="entry name" value="P-loop containing nucleotide triphosphate hydrolases"/>
    <property type="match status" value="1"/>
</dbReference>
<keyword evidence="4" id="KW-0808">Transferase</keyword>
<dbReference type="InterPro" id="IPR011495">
    <property type="entry name" value="Sig_transdc_His_kin_sub2_dim/P"/>
</dbReference>
<name>A0A4R1SAB2_HYDET</name>
<dbReference type="InterPro" id="IPR029016">
    <property type="entry name" value="GAF-like_dom_sf"/>
</dbReference>
<keyword evidence="6" id="KW-0902">Two-component regulatory system</keyword>
<evidence type="ECO:0000256" key="5">
    <source>
        <dbReference type="ARBA" id="ARBA00022840"/>
    </source>
</evidence>
<dbReference type="SMART" id="SM00387">
    <property type="entry name" value="HATPase_c"/>
    <property type="match status" value="1"/>
</dbReference>
<dbReference type="InterPro" id="IPR003018">
    <property type="entry name" value="GAF"/>
</dbReference>
<evidence type="ECO:0000256" key="3">
    <source>
        <dbReference type="ARBA" id="ARBA00022741"/>
    </source>
</evidence>
<keyword evidence="2" id="KW-0677">Repeat</keyword>
<comment type="caution">
    <text evidence="9">The sequence shown here is derived from an EMBL/GenBank/DDBJ whole genome shotgun (WGS) entry which is preliminary data.</text>
</comment>
<dbReference type="PANTHER" id="PTHR43790:SF9">
    <property type="entry name" value="GALACTOFURANOSE TRANSPORTER ATP-BINDING PROTEIN YTFR"/>
    <property type="match status" value="1"/>
</dbReference>
<evidence type="ECO:0000313" key="9">
    <source>
        <dbReference type="EMBL" id="TCL76289.1"/>
    </source>
</evidence>
<dbReference type="PROSITE" id="PS50893">
    <property type="entry name" value="ABC_TRANSPORTER_2"/>
    <property type="match status" value="1"/>
</dbReference>
<gene>
    <name evidence="9" type="ORF">EDC14_100242</name>
</gene>
<dbReference type="AlphaFoldDB" id="A0A4R1SAB2"/>
<reference evidence="9 10" key="1">
    <citation type="submission" date="2019-03" db="EMBL/GenBank/DDBJ databases">
        <title>Genomic Encyclopedia of Type Strains, Phase IV (KMG-IV): sequencing the most valuable type-strain genomes for metagenomic binning, comparative biology and taxonomic classification.</title>
        <authorList>
            <person name="Goeker M."/>
        </authorList>
    </citation>
    <scope>NUCLEOTIDE SEQUENCE [LARGE SCALE GENOMIC DNA]</scope>
    <source>
        <strain evidence="9 10">LX-B</strain>
    </source>
</reference>
<dbReference type="SMART" id="SM00382">
    <property type="entry name" value="AAA"/>
    <property type="match status" value="1"/>
</dbReference>
<dbReference type="GO" id="GO:0016887">
    <property type="term" value="F:ATP hydrolysis activity"/>
    <property type="evidence" value="ECO:0007669"/>
    <property type="project" value="InterPro"/>
</dbReference>
<keyword evidence="4" id="KW-0418">Kinase</keyword>
<organism evidence="9 10">
    <name type="scientific">Hydrogenispora ethanolica</name>
    <dbReference type="NCBI Taxonomy" id="1082276"/>
    <lineage>
        <taxon>Bacteria</taxon>
        <taxon>Bacillati</taxon>
        <taxon>Bacillota</taxon>
        <taxon>Hydrogenispora</taxon>
    </lineage>
</organism>
<dbReference type="GO" id="GO:0016301">
    <property type="term" value="F:kinase activity"/>
    <property type="evidence" value="ECO:0007669"/>
    <property type="project" value="UniProtKB-KW"/>
</dbReference>
<dbReference type="Gene3D" id="3.30.450.40">
    <property type="match status" value="1"/>
</dbReference>